<dbReference type="SUPFAM" id="SSF52540">
    <property type="entry name" value="P-loop containing nucleoside triphosphate hydrolases"/>
    <property type="match status" value="1"/>
</dbReference>
<comment type="caution">
    <text evidence="2">The sequence shown here is derived from an EMBL/GenBank/DDBJ whole genome shotgun (WGS) entry which is preliminary data.</text>
</comment>
<organism evidence="2 3">
    <name type="scientific">Glaciecola petra</name>
    <dbReference type="NCBI Taxonomy" id="3075602"/>
    <lineage>
        <taxon>Bacteria</taxon>
        <taxon>Pseudomonadati</taxon>
        <taxon>Pseudomonadota</taxon>
        <taxon>Gammaproteobacteria</taxon>
        <taxon>Alteromonadales</taxon>
        <taxon>Alteromonadaceae</taxon>
        <taxon>Glaciecola</taxon>
    </lineage>
</organism>
<sequence length="457" mass="50966">MPNKASPVFAVVGHPNKGKSSIVSTLSHNDNIQISSRSGTTENADHYTVNTQQGSYDLVDTPGFQRPVKVLAWLEQHCSSANERALAVAMFVKDPECQQLFKDEVALLEPIVAGAAILYVVDGSRPYGVEYEAEMEILRWTGQPSMALINPIENSDYIEEWNNALAQYFKSVRVFNPMKAEFEKHIELLQTFTHLNPAWAQTLSEIIQDLQDKRLQQQAFSVSILSQLIDDLCQYEICQKVLTQAQAKTVQPILDRQYKEWMKQREQSAVKKLLDNYAHFQTQVSLEQFDLPPDLFDCDQWFAWGLNKKQLVVAATAAGAVSGAALDAAVAGSSFMLGSIGGGLIGAGSAWFGADKIVDIKIKGLPIGGYQACVGPIKNRNFPYVVIGRFIHLYRQISQLNHANRQNLNISTSDFQDKVESLEKSAQKELNRACERLIKQKPVDNLEAILTPLFSTK</sequence>
<dbReference type="PANTHER" id="PTHR42714">
    <property type="entry name" value="TRNA MODIFICATION GTPASE GTPBP3"/>
    <property type="match status" value="1"/>
</dbReference>
<dbReference type="Pfam" id="PF11981">
    <property type="entry name" value="DUF3482"/>
    <property type="match status" value="1"/>
</dbReference>
<keyword evidence="3" id="KW-1185">Reference proteome</keyword>
<dbReference type="Pfam" id="PF01926">
    <property type="entry name" value="MMR_HSR1"/>
    <property type="match status" value="1"/>
</dbReference>
<dbReference type="InterPro" id="IPR021871">
    <property type="entry name" value="DUF3482"/>
</dbReference>
<evidence type="ECO:0000259" key="1">
    <source>
        <dbReference type="Pfam" id="PF01926"/>
    </source>
</evidence>
<feature type="domain" description="G" evidence="1">
    <location>
        <begin position="9"/>
        <end position="96"/>
    </location>
</feature>
<evidence type="ECO:0000313" key="2">
    <source>
        <dbReference type="EMBL" id="MDT0595065.1"/>
    </source>
</evidence>
<gene>
    <name evidence="2" type="ORF">RM552_09445</name>
</gene>
<dbReference type="InterPro" id="IPR027417">
    <property type="entry name" value="P-loop_NTPase"/>
</dbReference>
<reference evidence="2 3" key="1">
    <citation type="submission" date="2023-09" db="EMBL/GenBank/DDBJ databases">
        <authorList>
            <person name="Rey-Velasco X."/>
        </authorList>
    </citation>
    <scope>NUCLEOTIDE SEQUENCE [LARGE SCALE GENOMIC DNA]</scope>
    <source>
        <strain evidence="2 3">P117</strain>
    </source>
</reference>
<dbReference type="EMBL" id="JAVRHX010000002">
    <property type="protein sequence ID" value="MDT0595065.1"/>
    <property type="molecule type" value="Genomic_DNA"/>
</dbReference>
<dbReference type="PANTHER" id="PTHR42714:SF7">
    <property type="entry name" value="G DOMAIN-CONTAINING PROTEIN"/>
    <property type="match status" value="1"/>
</dbReference>
<protein>
    <submittedName>
        <fullName evidence="2">DUF3482 domain-containing protein</fullName>
    </submittedName>
</protein>
<accession>A0ABU2ZQZ9</accession>
<name>A0ABU2ZQZ9_9ALTE</name>
<evidence type="ECO:0000313" key="3">
    <source>
        <dbReference type="Proteomes" id="UP001253545"/>
    </source>
</evidence>
<dbReference type="InterPro" id="IPR006073">
    <property type="entry name" value="GTP-bd"/>
</dbReference>
<dbReference type="Proteomes" id="UP001253545">
    <property type="component" value="Unassembled WGS sequence"/>
</dbReference>
<proteinExistence type="predicted"/>
<dbReference type="RefSeq" id="WP_311368582.1">
    <property type="nucleotide sequence ID" value="NZ_JAVRHX010000002.1"/>
</dbReference>
<dbReference type="Gene3D" id="3.40.50.300">
    <property type="entry name" value="P-loop containing nucleotide triphosphate hydrolases"/>
    <property type="match status" value="1"/>
</dbReference>